<evidence type="ECO:0000313" key="8">
    <source>
        <dbReference type="EMBL" id="GLQ25147.1"/>
    </source>
</evidence>
<dbReference type="InterPro" id="IPR036259">
    <property type="entry name" value="MFS_trans_sf"/>
</dbReference>
<evidence type="ECO:0000256" key="2">
    <source>
        <dbReference type="ARBA" id="ARBA00022448"/>
    </source>
</evidence>
<sequence length="447" mass="47154">MSDIDIEPTLLLDEDDTPFPSGWMAWGIVAAFFVAYIFSFIDRMIIGLLVEPIKADLGLSDTQIGLLQGFAFALFYTVAGIPIGRLIDRAPRMKIVAAGVFVWSVMTAICAGVTNFWQFFAARMGVGVGEAVLSPAAYSVISDSFPKRKLGLPMGVYGLGSAVGAGLAFMVGAFVVAAVANAGDVSVPILGEIKAWQVAFLVAGLPGLLIAVMFLFIPEPRRRFSKAEQAATEPVPFKAVLSHMHDNRLYFWSLFVAVGAINLAVLGSISWLPAMLMRSFDMALAPTGWFSGGMLIVGGLIGMIGGGAIMDRIGGGTPQVRLRFCGWSALIGSFGALLFPLTGSIPLLTVSFILFFSAAAVAVGAAPSVIQQLAPNRMRATISAAYVFVINAIGLGVGPTLTAVIGDTFFPTESGIRYAIVIVAVSGYLIGAILFFVAAKSLDRQTK</sequence>
<comment type="subcellular location">
    <subcellularLocation>
        <location evidence="1">Membrane</location>
        <topology evidence="1">Multi-pass membrane protein</topology>
    </subcellularLocation>
</comment>
<dbReference type="Gene3D" id="1.20.1250.20">
    <property type="entry name" value="MFS general substrate transporter like domains"/>
    <property type="match status" value="1"/>
</dbReference>
<feature type="transmembrane region" description="Helical" evidence="6">
    <location>
        <begin position="249"/>
        <end position="269"/>
    </location>
</feature>
<dbReference type="PANTHER" id="PTHR23505:SF79">
    <property type="entry name" value="PROTEIN SPINSTER"/>
    <property type="match status" value="1"/>
</dbReference>
<protein>
    <submittedName>
        <fullName evidence="8">MFS transporter</fullName>
    </submittedName>
</protein>
<feature type="transmembrane region" description="Helical" evidence="6">
    <location>
        <begin position="95"/>
        <end position="117"/>
    </location>
</feature>
<feature type="transmembrane region" description="Helical" evidence="6">
    <location>
        <begin position="62"/>
        <end position="83"/>
    </location>
</feature>
<gene>
    <name evidence="8" type="ORF">GCM10007853_30210</name>
</gene>
<dbReference type="PANTHER" id="PTHR23505">
    <property type="entry name" value="SPINSTER"/>
    <property type="match status" value="1"/>
</dbReference>
<dbReference type="SUPFAM" id="SSF103473">
    <property type="entry name" value="MFS general substrate transporter"/>
    <property type="match status" value="1"/>
</dbReference>
<dbReference type="EMBL" id="BSNK01000002">
    <property type="protein sequence ID" value="GLQ25147.1"/>
    <property type="molecule type" value="Genomic_DNA"/>
</dbReference>
<evidence type="ECO:0000256" key="1">
    <source>
        <dbReference type="ARBA" id="ARBA00004141"/>
    </source>
</evidence>
<proteinExistence type="predicted"/>
<feature type="transmembrane region" description="Helical" evidence="6">
    <location>
        <begin position="347"/>
        <end position="370"/>
    </location>
</feature>
<dbReference type="RefSeq" id="WP_284392361.1">
    <property type="nucleotide sequence ID" value="NZ_BSNK01000002.1"/>
</dbReference>
<reference evidence="8" key="2">
    <citation type="submission" date="2023-01" db="EMBL/GenBank/DDBJ databases">
        <title>Draft genome sequence of Algimonas ampicilliniresistens strain NBRC 108219.</title>
        <authorList>
            <person name="Sun Q."/>
            <person name="Mori K."/>
        </authorList>
    </citation>
    <scope>NUCLEOTIDE SEQUENCE</scope>
    <source>
        <strain evidence="8">NBRC 108219</strain>
    </source>
</reference>
<feature type="transmembrane region" description="Helical" evidence="6">
    <location>
        <begin position="322"/>
        <end position="341"/>
    </location>
</feature>
<feature type="transmembrane region" description="Helical" evidence="6">
    <location>
        <begin position="382"/>
        <end position="406"/>
    </location>
</feature>
<evidence type="ECO:0000256" key="3">
    <source>
        <dbReference type="ARBA" id="ARBA00022692"/>
    </source>
</evidence>
<dbReference type="Pfam" id="PF07690">
    <property type="entry name" value="MFS_1"/>
    <property type="match status" value="1"/>
</dbReference>
<evidence type="ECO:0000313" key="9">
    <source>
        <dbReference type="Proteomes" id="UP001161391"/>
    </source>
</evidence>
<feature type="transmembrane region" description="Helical" evidence="6">
    <location>
        <begin position="23"/>
        <end position="41"/>
    </location>
</feature>
<dbReference type="InterPro" id="IPR044770">
    <property type="entry name" value="MFS_spinster-like"/>
</dbReference>
<keyword evidence="5 6" id="KW-0472">Membrane</keyword>
<name>A0ABQ5VF64_9PROT</name>
<evidence type="ECO:0000259" key="7">
    <source>
        <dbReference type="PROSITE" id="PS50850"/>
    </source>
</evidence>
<feature type="domain" description="Major facilitator superfamily (MFS) profile" evidence="7">
    <location>
        <begin position="28"/>
        <end position="443"/>
    </location>
</feature>
<dbReference type="InterPro" id="IPR020846">
    <property type="entry name" value="MFS_dom"/>
</dbReference>
<keyword evidence="9" id="KW-1185">Reference proteome</keyword>
<evidence type="ECO:0000256" key="6">
    <source>
        <dbReference type="SAM" id="Phobius"/>
    </source>
</evidence>
<dbReference type="InterPro" id="IPR011701">
    <property type="entry name" value="MFS"/>
</dbReference>
<comment type="caution">
    <text evidence="8">The sequence shown here is derived from an EMBL/GenBank/DDBJ whole genome shotgun (WGS) entry which is preliminary data.</text>
</comment>
<evidence type="ECO:0000256" key="5">
    <source>
        <dbReference type="ARBA" id="ARBA00023136"/>
    </source>
</evidence>
<feature type="transmembrane region" description="Helical" evidence="6">
    <location>
        <begin position="156"/>
        <end position="183"/>
    </location>
</feature>
<feature type="transmembrane region" description="Helical" evidence="6">
    <location>
        <begin position="289"/>
        <end position="310"/>
    </location>
</feature>
<dbReference type="PROSITE" id="PS50850">
    <property type="entry name" value="MFS"/>
    <property type="match status" value="1"/>
</dbReference>
<feature type="transmembrane region" description="Helical" evidence="6">
    <location>
        <begin position="418"/>
        <end position="439"/>
    </location>
</feature>
<feature type="transmembrane region" description="Helical" evidence="6">
    <location>
        <begin position="195"/>
        <end position="217"/>
    </location>
</feature>
<dbReference type="Proteomes" id="UP001161391">
    <property type="component" value="Unassembled WGS sequence"/>
</dbReference>
<organism evidence="8 9">
    <name type="scientific">Algimonas ampicilliniresistens</name>
    <dbReference type="NCBI Taxonomy" id="1298735"/>
    <lineage>
        <taxon>Bacteria</taxon>
        <taxon>Pseudomonadati</taxon>
        <taxon>Pseudomonadota</taxon>
        <taxon>Alphaproteobacteria</taxon>
        <taxon>Maricaulales</taxon>
        <taxon>Robiginitomaculaceae</taxon>
        <taxon>Algimonas</taxon>
    </lineage>
</organism>
<evidence type="ECO:0000256" key="4">
    <source>
        <dbReference type="ARBA" id="ARBA00022989"/>
    </source>
</evidence>
<keyword evidence="3 6" id="KW-0812">Transmembrane</keyword>
<accession>A0ABQ5VF64</accession>
<keyword evidence="2" id="KW-0813">Transport</keyword>
<keyword evidence="4 6" id="KW-1133">Transmembrane helix</keyword>
<reference evidence="8" key="1">
    <citation type="journal article" date="2014" name="Int. J. Syst. Evol. Microbiol.">
        <title>Complete genome of a new Firmicutes species belonging to the dominant human colonic microbiota ('Ruminococcus bicirculans') reveals two chromosomes and a selective capacity to utilize plant glucans.</title>
        <authorList>
            <consortium name="NISC Comparative Sequencing Program"/>
            <person name="Wegmann U."/>
            <person name="Louis P."/>
            <person name="Goesmann A."/>
            <person name="Henrissat B."/>
            <person name="Duncan S.H."/>
            <person name="Flint H.J."/>
        </authorList>
    </citation>
    <scope>NUCLEOTIDE SEQUENCE</scope>
    <source>
        <strain evidence="8">NBRC 108219</strain>
    </source>
</reference>